<evidence type="ECO:0000313" key="3">
    <source>
        <dbReference type="EMBL" id="ADK82217.1"/>
    </source>
</evidence>
<gene>
    <name evidence="3" type="ordered locus">Spirs_3119</name>
</gene>
<dbReference type="PANTHER" id="PTHR30327">
    <property type="entry name" value="UNCHARACTERIZED PROTEIN YQGE"/>
    <property type="match status" value="1"/>
</dbReference>
<dbReference type="eggNOG" id="COG1678">
    <property type="taxonomic scope" value="Bacteria"/>
</dbReference>
<evidence type="ECO:0000256" key="2">
    <source>
        <dbReference type="HAMAP-Rule" id="MF_00758"/>
    </source>
</evidence>
<dbReference type="OrthoDB" id="9807486at2"/>
<dbReference type="EMBL" id="CP002116">
    <property type="protein sequence ID" value="ADK82217.1"/>
    <property type="molecule type" value="Genomic_DNA"/>
</dbReference>
<dbReference type="InterPro" id="IPR003774">
    <property type="entry name" value="AlgH-like"/>
</dbReference>
<comment type="similarity">
    <text evidence="1 2">Belongs to the UPF0301 (AlgH) family.</text>
</comment>
<dbReference type="HAMAP" id="MF_00758">
    <property type="entry name" value="UPF0301"/>
    <property type="match status" value="1"/>
</dbReference>
<dbReference type="RefSeq" id="WP_013255676.1">
    <property type="nucleotide sequence ID" value="NC_014364.1"/>
</dbReference>
<dbReference type="PANTHER" id="PTHR30327:SF1">
    <property type="entry name" value="UPF0301 PROTEIN YQGE"/>
    <property type="match status" value="1"/>
</dbReference>
<evidence type="ECO:0000313" key="4">
    <source>
        <dbReference type="Proteomes" id="UP000002318"/>
    </source>
</evidence>
<dbReference type="Gene3D" id="3.40.1740.10">
    <property type="entry name" value="VC0467-like"/>
    <property type="match status" value="1"/>
</dbReference>
<proteinExistence type="inferred from homology"/>
<protein>
    <recommendedName>
        <fullName evidence="2">UPF0301 protein Spirs_3119</fullName>
    </recommendedName>
</protein>
<dbReference type="Pfam" id="PF02622">
    <property type="entry name" value="DUF179"/>
    <property type="match status" value="1"/>
</dbReference>
<dbReference type="KEGG" id="ssm:Spirs_3119"/>
<evidence type="ECO:0000256" key="1">
    <source>
        <dbReference type="ARBA" id="ARBA00009600"/>
    </source>
</evidence>
<accession>E1R4X9</accession>
<dbReference type="HOGENOM" id="CLU_057596_2_1_12"/>
<dbReference type="GO" id="GO:0005829">
    <property type="term" value="C:cytosol"/>
    <property type="evidence" value="ECO:0007669"/>
    <property type="project" value="TreeGrafter"/>
</dbReference>
<reference evidence="3 4" key="1">
    <citation type="journal article" date="2010" name="Stand. Genomic Sci.">
        <title>Complete genome sequence of Spirochaeta smaragdinae type strain (SEBR 4228).</title>
        <authorList>
            <person name="Mavromatis K."/>
            <person name="Yasawong M."/>
            <person name="Chertkov O."/>
            <person name="Lapidus A."/>
            <person name="Lucas S."/>
            <person name="Nolan M."/>
            <person name="Del Rio T.G."/>
            <person name="Tice H."/>
            <person name="Cheng J.F."/>
            <person name="Pitluck S."/>
            <person name="Liolios K."/>
            <person name="Ivanova N."/>
            <person name="Tapia R."/>
            <person name="Han C."/>
            <person name="Bruce D."/>
            <person name="Goodwin L."/>
            <person name="Pati A."/>
            <person name="Chen A."/>
            <person name="Palaniappan K."/>
            <person name="Land M."/>
            <person name="Hauser L."/>
            <person name="Chang Y.J."/>
            <person name="Jeffries C.D."/>
            <person name="Detter J.C."/>
            <person name="Rohde M."/>
            <person name="Brambilla E."/>
            <person name="Spring S."/>
            <person name="Goker M."/>
            <person name="Sikorski J."/>
            <person name="Woyke T."/>
            <person name="Bristow J."/>
            <person name="Eisen J.A."/>
            <person name="Markowitz V."/>
            <person name="Hugenholtz P."/>
            <person name="Klenk H.P."/>
            <person name="Kyrpides N.C."/>
        </authorList>
    </citation>
    <scope>NUCLEOTIDE SEQUENCE [LARGE SCALE GENOMIC DNA]</scope>
    <source>
        <strain evidence="4">DSM 11293 / JCM 15392 / SEBR 4228</strain>
    </source>
</reference>
<dbReference type="Proteomes" id="UP000002318">
    <property type="component" value="Chromosome"/>
</dbReference>
<sequence length="206" mass="22443">MDAFTLYGEPTPPLEEELPAFLTGHLLVAESSMTDPNFSQTAVFLLNHDKDGAMGLVINRPSTTVLGDAVEELGETPWREELIFVGGPVQQYFVFVLHTGLPGGKKSPAAIEATPGVIFEPDFSVVKPALNREGTINLKARFLVGYAGWAPGQLEVELARKDWIVIPGSPELVFSDTPFSVWRSALRKKGGIYWIAAETGFKPSIN</sequence>
<dbReference type="AlphaFoldDB" id="E1R4X9"/>
<name>E1R4X9_SEDSS</name>
<keyword evidence="4" id="KW-1185">Reference proteome</keyword>
<dbReference type="SUPFAM" id="SSF143456">
    <property type="entry name" value="VC0467-like"/>
    <property type="match status" value="1"/>
</dbReference>
<dbReference type="STRING" id="573413.Spirs_3119"/>
<organism evidence="3 4">
    <name type="scientific">Sediminispirochaeta smaragdinae (strain DSM 11293 / JCM 15392 / SEBR 4228)</name>
    <name type="common">Spirochaeta smaragdinae</name>
    <dbReference type="NCBI Taxonomy" id="573413"/>
    <lineage>
        <taxon>Bacteria</taxon>
        <taxon>Pseudomonadati</taxon>
        <taxon>Spirochaetota</taxon>
        <taxon>Spirochaetia</taxon>
        <taxon>Spirochaetales</taxon>
        <taxon>Spirochaetaceae</taxon>
        <taxon>Sediminispirochaeta</taxon>
    </lineage>
</organism>